<dbReference type="Proteomes" id="UP000238362">
    <property type="component" value="Unassembled WGS sequence"/>
</dbReference>
<feature type="transmembrane region" description="Helical" evidence="2">
    <location>
        <begin position="75"/>
        <end position="94"/>
    </location>
</feature>
<feature type="transmembrane region" description="Helical" evidence="2">
    <location>
        <begin position="50"/>
        <end position="70"/>
    </location>
</feature>
<comment type="caution">
    <text evidence="3">The sequence shown here is derived from an EMBL/GenBank/DDBJ whole genome shotgun (WGS) entry which is preliminary data.</text>
</comment>
<proteinExistence type="predicted"/>
<dbReference type="EMBL" id="PVNH01000003">
    <property type="protein sequence ID" value="PRX49388.1"/>
    <property type="molecule type" value="Genomic_DNA"/>
</dbReference>
<evidence type="ECO:0000256" key="2">
    <source>
        <dbReference type="SAM" id="Phobius"/>
    </source>
</evidence>
<keyword evidence="4" id="KW-1185">Reference proteome</keyword>
<feature type="region of interest" description="Disordered" evidence="1">
    <location>
        <begin position="1"/>
        <end position="20"/>
    </location>
</feature>
<feature type="transmembrane region" description="Helical" evidence="2">
    <location>
        <begin position="27"/>
        <end position="44"/>
    </location>
</feature>
<accession>A0A2T0LZ44</accession>
<evidence type="ECO:0000313" key="4">
    <source>
        <dbReference type="Proteomes" id="UP000238362"/>
    </source>
</evidence>
<name>A0A2T0LZ44_9PSEU</name>
<evidence type="ECO:0000256" key="1">
    <source>
        <dbReference type="SAM" id="MobiDB-lite"/>
    </source>
</evidence>
<sequence length="257" mass="27468">MNEHDPYPAESHASETAQAAPPRRRRFGALAWIAVVLGVVGLAGSPVVLLNLLTAGVATVGLVLGVIALFGSRKALALTGVSLCVLANAVTVVFQQRLADDLGSSPRAAATEKPTTSTEPLTWGERYTWEGGLSVEVSEPTDCLGGTFTNGELPADADRPVMLRIKIINNTPLEFDATMLDLSTEARFAGRPIKRYFSESMVMDWGCARDLRGVTTVLEGSALTYPITYDVTEKPGELRLTFSPYPTQNPAVFVGEA</sequence>
<keyword evidence="2" id="KW-1133">Transmembrane helix</keyword>
<dbReference type="AlphaFoldDB" id="A0A2T0LZ44"/>
<keyword evidence="2" id="KW-0812">Transmembrane</keyword>
<dbReference type="OrthoDB" id="3675370at2"/>
<protein>
    <recommendedName>
        <fullName evidence="5">DUF4352 domain-containing protein</fullName>
    </recommendedName>
</protein>
<reference evidence="3 4" key="1">
    <citation type="submission" date="2018-03" db="EMBL/GenBank/DDBJ databases">
        <title>Genomic Encyclopedia of Type Strains, Phase III (KMG-III): the genomes of soil and plant-associated and newly described type strains.</title>
        <authorList>
            <person name="Whitman W."/>
        </authorList>
    </citation>
    <scope>NUCLEOTIDE SEQUENCE [LARGE SCALE GENOMIC DNA]</scope>
    <source>
        <strain evidence="3 4">CGMCC 4.7125</strain>
    </source>
</reference>
<evidence type="ECO:0008006" key="5">
    <source>
        <dbReference type="Google" id="ProtNLM"/>
    </source>
</evidence>
<gene>
    <name evidence="3" type="ORF">B0I33_103424</name>
</gene>
<dbReference type="RefSeq" id="WP_106178051.1">
    <property type="nucleotide sequence ID" value="NZ_PVNH01000003.1"/>
</dbReference>
<organism evidence="3 4">
    <name type="scientific">Prauserella shujinwangii</name>
    <dbReference type="NCBI Taxonomy" id="1453103"/>
    <lineage>
        <taxon>Bacteria</taxon>
        <taxon>Bacillati</taxon>
        <taxon>Actinomycetota</taxon>
        <taxon>Actinomycetes</taxon>
        <taxon>Pseudonocardiales</taxon>
        <taxon>Pseudonocardiaceae</taxon>
        <taxon>Prauserella</taxon>
    </lineage>
</organism>
<keyword evidence="2" id="KW-0472">Membrane</keyword>
<evidence type="ECO:0000313" key="3">
    <source>
        <dbReference type="EMBL" id="PRX49388.1"/>
    </source>
</evidence>